<evidence type="ECO:0000256" key="2">
    <source>
        <dbReference type="RuleBase" id="RU367075"/>
    </source>
</evidence>
<keyword evidence="2" id="KW-0653">Protein transport</keyword>
<feature type="coiled-coil region" evidence="3">
    <location>
        <begin position="625"/>
        <end position="708"/>
    </location>
</feature>
<evidence type="ECO:0000313" key="5">
    <source>
        <dbReference type="EMBL" id="KAJ3516909.1"/>
    </source>
</evidence>
<sequence>MITICRAEDGQVFQVNASVRDVEGTGGLEIFLHQEIGIDQEAALAYLSDGRRLTNGNIRDLGSSQDQHIFVFNKDYLDYDIEDVLLQLHVEPPLQPAIDDTTATTPPIRHAQLATAYARTSQMHHDHIQHMLQSLSLQHQAMQIASKNLDYNVLSISETFDGIATHARKELEKQAFLLQGLDADLELISRVKVHVEFCSTAVRMAIEAGDPQRVLGDYVSKQKMKQVEDACTRTHEDLKTRFALVEEAVNKLKDGADSVRANVGNIALFDDAKSCFRRSQDFLDTITDAAATLESPASNAESLLHELRHYDAKHRQELEQITEKKNLYTHQCLATLRHISTLNNELVHLPPALSALSASFRTKTSFSHIQRLHNMLYAYAATVIEIVRRKEFSRFFYQRAQGILEVMAKVSERKRRQVYRSEVHGQLPFETRGMDDPVPTIDFSPTGGAEAAYSFERSDVDELMQVIVDLEDYAQSSGDSVALSASRECHIALEKLMNKMDNLEAGFDKIAERSPTEAEEKAIQELAEQLHAVQEAKLHQEQQHQEERSALQAEIQRLKSGSIEAESSLSLEQERSARLERELHQVRAQMESEGVARRVLEERNVALSADISKQRTEIARALSDATEQAKQVELLRQERAQAQAEFQEVKELEKRNADKAMLLFEEQANTLRKLEEARARGEDLELQIQAARAESEEVHQALKEASSEKDRLLKAQASEHDRIIRDHIAEADGDRAVLDRPIL</sequence>
<evidence type="ECO:0000256" key="3">
    <source>
        <dbReference type="SAM" id="Coils"/>
    </source>
</evidence>
<keyword evidence="1 2" id="KW-0072">Autophagy</keyword>
<dbReference type="InterPro" id="IPR045326">
    <property type="entry name" value="ATG17-like_dom"/>
</dbReference>
<dbReference type="EMBL" id="JANKHO010000038">
    <property type="protein sequence ID" value="KAJ3516909.1"/>
    <property type="molecule type" value="Genomic_DNA"/>
</dbReference>
<protein>
    <recommendedName>
        <fullName evidence="2">Autophagy-related protein 11</fullName>
    </recommendedName>
</protein>
<dbReference type="GO" id="GO:0061709">
    <property type="term" value="P:reticulophagy"/>
    <property type="evidence" value="ECO:0007669"/>
    <property type="project" value="TreeGrafter"/>
</dbReference>
<comment type="caution">
    <text evidence="5">The sequence shown here is derived from an EMBL/GenBank/DDBJ whole genome shotgun (WGS) entry which is preliminary data.</text>
</comment>
<comment type="function">
    <text evidence="2">Involved in cytoplasm to vacuole transport (Cvt), pexophagy, mitophagy and nucleophagy. Recruits mitochondria for their selective degradation via autophagy (mitophagy) during starvation. Works as scaffold proteins that recruit ATG proteins to the pre-autophagosome (PAS), the site of vesicle/autophagosome formation. Required for the Cvt vesicles completion.</text>
</comment>
<keyword evidence="2" id="KW-0926">Vacuole</keyword>
<dbReference type="GO" id="GO:0015031">
    <property type="term" value="P:protein transport"/>
    <property type="evidence" value="ECO:0007669"/>
    <property type="project" value="UniProtKB-KW"/>
</dbReference>
<accession>A0A9W8N146</accession>
<dbReference type="AlphaFoldDB" id="A0A9W8N146"/>
<proteinExistence type="inferred from homology"/>
<dbReference type="PANTHER" id="PTHR13222">
    <property type="entry name" value="RB1-INDUCIBLE COILED-COIL"/>
    <property type="match status" value="1"/>
</dbReference>
<organism evidence="5 6">
    <name type="scientific">Agrocybe chaxingu</name>
    <dbReference type="NCBI Taxonomy" id="84603"/>
    <lineage>
        <taxon>Eukaryota</taxon>
        <taxon>Fungi</taxon>
        <taxon>Dikarya</taxon>
        <taxon>Basidiomycota</taxon>
        <taxon>Agaricomycotina</taxon>
        <taxon>Agaricomycetes</taxon>
        <taxon>Agaricomycetidae</taxon>
        <taxon>Agaricales</taxon>
        <taxon>Agaricineae</taxon>
        <taxon>Strophariaceae</taxon>
        <taxon>Agrocybe</taxon>
    </lineage>
</organism>
<dbReference type="GO" id="GO:0019901">
    <property type="term" value="F:protein kinase binding"/>
    <property type="evidence" value="ECO:0007669"/>
    <property type="project" value="TreeGrafter"/>
</dbReference>
<comment type="subcellular location">
    <subcellularLocation>
        <location evidence="2">Preautophagosomal structure membrane</location>
        <topology evidence="2">Peripheral membrane protein</topology>
    </subcellularLocation>
    <subcellularLocation>
        <location evidence="2">Vacuole membrane</location>
        <topology evidence="2">Peripheral membrane protein</topology>
    </subcellularLocation>
    <text evidence="2">During pexophagy, accumulates in the vacuolar membrane region, where the peroxisomes contact the vacuole.</text>
</comment>
<dbReference type="GO" id="GO:0000045">
    <property type="term" value="P:autophagosome assembly"/>
    <property type="evidence" value="ECO:0007669"/>
    <property type="project" value="UniProtKB-UniRule"/>
</dbReference>
<evidence type="ECO:0000256" key="1">
    <source>
        <dbReference type="ARBA" id="ARBA00023006"/>
    </source>
</evidence>
<comment type="similarity">
    <text evidence="2">Belongs to the ATG11 family.</text>
</comment>
<dbReference type="GO" id="GO:0005774">
    <property type="term" value="C:vacuolar membrane"/>
    <property type="evidence" value="ECO:0007669"/>
    <property type="project" value="UniProtKB-SubCell"/>
</dbReference>
<dbReference type="GO" id="GO:1990316">
    <property type="term" value="C:Atg1/ULK1 kinase complex"/>
    <property type="evidence" value="ECO:0007669"/>
    <property type="project" value="TreeGrafter"/>
</dbReference>
<reference evidence="5" key="1">
    <citation type="submission" date="2022-07" db="EMBL/GenBank/DDBJ databases">
        <title>Genome Sequence of Agrocybe chaxingu.</title>
        <authorList>
            <person name="Buettner E."/>
        </authorList>
    </citation>
    <scope>NUCLEOTIDE SEQUENCE</scope>
    <source>
        <strain evidence="5">MP-N11</strain>
    </source>
</reference>
<feature type="domain" description="Autophagy protein ATG17-like" evidence="4">
    <location>
        <begin position="113"/>
        <end position="423"/>
    </location>
</feature>
<comment type="subunit">
    <text evidence="2">Homodimer.</text>
</comment>
<feature type="coiled-coil region" evidence="3">
    <location>
        <begin position="493"/>
        <end position="589"/>
    </location>
</feature>
<evidence type="ECO:0000259" key="4">
    <source>
        <dbReference type="Pfam" id="PF04108"/>
    </source>
</evidence>
<evidence type="ECO:0000313" key="6">
    <source>
        <dbReference type="Proteomes" id="UP001148786"/>
    </source>
</evidence>
<dbReference type="PANTHER" id="PTHR13222:SF1">
    <property type="entry name" value="RB1-INDUCIBLE COILED-COIL PROTEIN 1"/>
    <property type="match status" value="1"/>
</dbReference>
<name>A0A9W8N146_9AGAR</name>
<keyword evidence="3" id="KW-0175">Coiled coil</keyword>
<dbReference type="Pfam" id="PF04108">
    <property type="entry name" value="ATG17_like"/>
    <property type="match status" value="1"/>
</dbReference>
<dbReference type="GO" id="GO:1903599">
    <property type="term" value="P:positive regulation of autophagy of mitochondrion"/>
    <property type="evidence" value="ECO:0007669"/>
    <property type="project" value="UniProtKB-UniRule"/>
</dbReference>
<dbReference type="GO" id="GO:0060090">
    <property type="term" value="F:molecular adaptor activity"/>
    <property type="evidence" value="ECO:0007669"/>
    <property type="project" value="TreeGrafter"/>
</dbReference>
<keyword evidence="6" id="KW-1185">Reference proteome</keyword>
<dbReference type="GO" id="GO:0000422">
    <property type="term" value="P:autophagy of mitochondrion"/>
    <property type="evidence" value="ECO:0007669"/>
    <property type="project" value="TreeGrafter"/>
</dbReference>
<dbReference type="InterPro" id="IPR040040">
    <property type="entry name" value="ATG11"/>
</dbReference>
<keyword evidence="2" id="KW-0813">Transport</keyword>
<dbReference type="OrthoDB" id="447953at2759"/>
<dbReference type="GO" id="GO:0034045">
    <property type="term" value="C:phagophore assembly site membrane"/>
    <property type="evidence" value="ECO:0007669"/>
    <property type="project" value="UniProtKB-SubCell"/>
</dbReference>
<dbReference type="GO" id="GO:0034727">
    <property type="term" value="P:piecemeal microautophagy of the nucleus"/>
    <property type="evidence" value="ECO:0007669"/>
    <property type="project" value="TreeGrafter"/>
</dbReference>
<dbReference type="Proteomes" id="UP001148786">
    <property type="component" value="Unassembled WGS sequence"/>
</dbReference>
<keyword evidence="2" id="KW-0472">Membrane</keyword>
<gene>
    <name evidence="5" type="ORF">NLJ89_g837</name>
</gene>
<dbReference type="GO" id="GO:0034517">
    <property type="term" value="P:ribophagy"/>
    <property type="evidence" value="ECO:0007669"/>
    <property type="project" value="TreeGrafter"/>
</dbReference>